<sequence>MLRTFSSFSLVFAATLIASCGGGGGSSSGSDPDPTLPITDPAPDNRPSISAVATDYYTGSPVTEAMVSVRWGNSSDEYFSAETNSTGKATLRYPDGTDTLTIYSDAEGYAEFGRTFNFDTETISVSLIPVHTSVTIGSGSENEILVDGESIISLPANAFVDADGNAFSGDIDAELTVIDPREDPELMPGQYEAVDGTTGEISNIESFGAINATFEDADGNPLQLASGQTATVRIPLSGDPENAPESIPLFYYDDDSGYWIEEGSATLTEISGGFFYVGTVSHFTTWNADRVYETVYLTGCAVNEDNSVAADVRVTATGLDYTGTSSVYTDEFGSFTIPVRMASYLRIQASGNGLLSGSQELSSSEEDETLSDCLTLSPVDISIALSWSEEPEDLDTHLEGPDDASESGQFHLYYSDDDLVIGDESIFIDVDDTDGFGPEITYLSGFPYDGTYSYYVYLYSGDGSIQDSPARVELTIGSNSSVFAPPSGEPSECWHVFDITVSGGEPALTTVGEWVTRDDCYGSAEEGDGGAAAASANEIVPPTKYYAQ</sequence>
<proteinExistence type="predicted"/>
<dbReference type="RefSeq" id="WP_076518044.1">
    <property type="nucleotide sequence ID" value="NZ_FTOH01000015.1"/>
</dbReference>
<dbReference type="EMBL" id="FTOH01000015">
    <property type="protein sequence ID" value="SIT19028.1"/>
    <property type="molecule type" value="Genomic_DNA"/>
</dbReference>
<protein>
    <recommendedName>
        <fullName evidence="5">Carboxypeptidase regulatory-like domain-containing protein</fullName>
    </recommendedName>
</protein>
<evidence type="ECO:0000313" key="3">
    <source>
        <dbReference type="EMBL" id="SIT19028.1"/>
    </source>
</evidence>
<evidence type="ECO:0000313" key="4">
    <source>
        <dbReference type="Proteomes" id="UP000185639"/>
    </source>
</evidence>
<reference evidence="4" key="1">
    <citation type="submission" date="2017-01" db="EMBL/GenBank/DDBJ databases">
        <authorList>
            <person name="Varghese N."/>
            <person name="Submissions S."/>
        </authorList>
    </citation>
    <scope>NUCLEOTIDE SEQUENCE [LARGE SCALE GENOMIC DNA]</scope>
    <source>
        <strain evidence="4">DSM 24913</strain>
    </source>
</reference>
<feature type="region of interest" description="Disordered" evidence="1">
    <location>
        <begin position="23"/>
        <end position="46"/>
    </location>
</feature>
<dbReference type="AlphaFoldDB" id="A0A1N7Q849"/>
<evidence type="ECO:0000256" key="2">
    <source>
        <dbReference type="SAM" id="SignalP"/>
    </source>
</evidence>
<evidence type="ECO:0008006" key="5">
    <source>
        <dbReference type="Google" id="ProtNLM"/>
    </source>
</evidence>
<dbReference type="PROSITE" id="PS51257">
    <property type="entry name" value="PROKAR_LIPOPROTEIN"/>
    <property type="match status" value="1"/>
</dbReference>
<gene>
    <name evidence="3" type="ORF">SAMN05421686_11534</name>
</gene>
<evidence type="ECO:0000256" key="1">
    <source>
        <dbReference type="SAM" id="MobiDB-lite"/>
    </source>
</evidence>
<feature type="chain" id="PRO_5012501273" description="Carboxypeptidase regulatory-like domain-containing protein" evidence="2">
    <location>
        <begin position="19"/>
        <end position="548"/>
    </location>
</feature>
<name>A0A1N7Q849_9GAMM</name>
<dbReference type="Proteomes" id="UP000185639">
    <property type="component" value="Unassembled WGS sequence"/>
</dbReference>
<dbReference type="OrthoDB" id="5624957at2"/>
<keyword evidence="4" id="KW-1185">Reference proteome</keyword>
<keyword evidence="2" id="KW-0732">Signal</keyword>
<organism evidence="3 4">
    <name type="scientific">Thalassolituus maritimus</name>
    <dbReference type="NCBI Taxonomy" id="484498"/>
    <lineage>
        <taxon>Bacteria</taxon>
        <taxon>Pseudomonadati</taxon>
        <taxon>Pseudomonadota</taxon>
        <taxon>Gammaproteobacteria</taxon>
        <taxon>Oceanospirillales</taxon>
        <taxon>Oceanospirillaceae</taxon>
        <taxon>Thalassolituus</taxon>
    </lineage>
</organism>
<accession>A0A1N7Q849</accession>
<feature type="signal peptide" evidence="2">
    <location>
        <begin position="1"/>
        <end position="18"/>
    </location>
</feature>
<dbReference type="STRING" id="484498.SAMN05421686_11534"/>